<accession>A0A8H5F2L0</accession>
<keyword evidence="2" id="KW-1185">Reference proteome</keyword>
<proteinExistence type="predicted"/>
<comment type="caution">
    <text evidence="1">The sequence shown here is derived from an EMBL/GenBank/DDBJ whole genome shotgun (WGS) entry which is preliminary data.</text>
</comment>
<dbReference type="EMBL" id="JAACJJ010000028">
    <property type="protein sequence ID" value="KAF5321296.1"/>
    <property type="molecule type" value="Genomic_DNA"/>
</dbReference>
<reference evidence="1 2" key="1">
    <citation type="journal article" date="2020" name="ISME J.">
        <title>Uncovering the hidden diversity of litter-decomposition mechanisms in mushroom-forming fungi.</title>
        <authorList>
            <person name="Floudas D."/>
            <person name="Bentzer J."/>
            <person name="Ahren D."/>
            <person name="Johansson T."/>
            <person name="Persson P."/>
            <person name="Tunlid A."/>
        </authorList>
    </citation>
    <scope>NUCLEOTIDE SEQUENCE [LARGE SCALE GENOMIC DNA]</scope>
    <source>
        <strain evidence="1 2">CBS 101986</strain>
    </source>
</reference>
<evidence type="ECO:0000313" key="2">
    <source>
        <dbReference type="Proteomes" id="UP000567179"/>
    </source>
</evidence>
<gene>
    <name evidence="1" type="ORF">D9619_000197</name>
</gene>
<sequence>MSKPTPHVGVGTMCWHSGSVGYEWEGGLASGHVLPISTPHTSLYSICPLLITSGNHDNDFKRITQLTS</sequence>
<evidence type="ECO:0000313" key="1">
    <source>
        <dbReference type="EMBL" id="KAF5321296.1"/>
    </source>
</evidence>
<protein>
    <submittedName>
        <fullName evidence="1">Uncharacterized protein</fullName>
    </submittedName>
</protein>
<organism evidence="1 2">
    <name type="scientific">Psilocybe cf. subviscida</name>
    <dbReference type="NCBI Taxonomy" id="2480587"/>
    <lineage>
        <taxon>Eukaryota</taxon>
        <taxon>Fungi</taxon>
        <taxon>Dikarya</taxon>
        <taxon>Basidiomycota</taxon>
        <taxon>Agaricomycotina</taxon>
        <taxon>Agaricomycetes</taxon>
        <taxon>Agaricomycetidae</taxon>
        <taxon>Agaricales</taxon>
        <taxon>Agaricineae</taxon>
        <taxon>Strophariaceae</taxon>
        <taxon>Psilocybe</taxon>
    </lineage>
</organism>
<dbReference type="AlphaFoldDB" id="A0A8H5F2L0"/>
<dbReference type="Proteomes" id="UP000567179">
    <property type="component" value="Unassembled WGS sequence"/>
</dbReference>
<name>A0A8H5F2L0_9AGAR</name>